<dbReference type="GeneID" id="18832444"/>
<evidence type="ECO:0000313" key="2">
    <source>
        <dbReference type="Proteomes" id="UP000008493"/>
    </source>
</evidence>
<evidence type="ECO:0000313" key="1">
    <source>
        <dbReference type="EMBL" id="EKM79655.1"/>
    </source>
</evidence>
<reference evidence="2" key="1">
    <citation type="journal article" date="2012" name="Proc. Natl. Acad. Sci. U.S.A.">
        <title>Genome sequence of the button mushroom Agaricus bisporus reveals mechanisms governing adaptation to a humic-rich ecological niche.</title>
        <authorList>
            <person name="Morin E."/>
            <person name="Kohler A."/>
            <person name="Baker A.R."/>
            <person name="Foulongne-Oriol M."/>
            <person name="Lombard V."/>
            <person name="Nagy L.G."/>
            <person name="Ohm R.A."/>
            <person name="Patyshakuliyeva A."/>
            <person name="Brun A."/>
            <person name="Aerts A.L."/>
            <person name="Bailey A.M."/>
            <person name="Billette C."/>
            <person name="Coutinho P.M."/>
            <person name="Deakin G."/>
            <person name="Doddapaneni H."/>
            <person name="Floudas D."/>
            <person name="Grimwood J."/>
            <person name="Hilden K."/>
            <person name="Kuees U."/>
            <person name="LaButti K.M."/>
            <person name="Lapidus A."/>
            <person name="Lindquist E.A."/>
            <person name="Lucas S.M."/>
            <person name="Murat C."/>
            <person name="Riley R.W."/>
            <person name="Salamov A.A."/>
            <person name="Schmutz J."/>
            <person name="Subramanian V."/>
            <person name="Woesten H.A.B."/>
            <person name="Xu J."/>
            <person name="Eastwood D.C."/>
            <person name="Foster G.D."/>
            <person name="Sonnenberg A.S."/>
            <person name="Cullen D."/>
            <person name="de Vries R.P."/>
            <person name="Lundell T."/>
            <person name="Hibbett D.S."/>
            <person name="Henrissat B."/>
            <person name="Burton K.S."/>
            <person name="Kerrigan R.W."/>
            <person name="Challen M.P."/>
            <person name="Grigoriev I.V."/>
            <person name="Martin F."/>
        </authorList>
    </citation>
    <scope>NUCLEOTIDE SEQUENCE [LARGE SCALE GENOMIC DNA]</scope>
    <source>
        <strain evidence="2">JB137-S8 / ATCC MYA-4627 / FGSC 10392</strain>
    </source>
</reference>
<dbReference type="EMBL" id="JH971390">
    <property type="protein sequence ID" value="EKM79655.1"/>
    <property type="molecule type" value="Genomic_DNA"/>
</dbReference>
<gene>
    <name evidence="1" type="ORF">AGABI1DRAFT_92138</name>
</gene>
<organism evidence="1 2">
    <name type="scientific">Agaricus bisporus var. burnettii (strain JB137-S8 / ATCC MYA-4627 / FGSC 10392)</name>
    <name type="common">White button mushroom</name>
    <dbReference type="NCBI Taxonomy" id="597362"/>
    <lineage>
        <taxon>Eukaryota</taxon>
        <taxon>Fungi</taxon>
        <taxon>Dikarya</taxon>
        <taxon>Basidiomycota</taxon>
        <taxon>Agaricomycotina</taxon>
        <taxon>Agaricomycetes</taxon>
        <taxon>Agaricomycetidae</taxon>
        <taxon>Agaricales</taxon>
        <taxon>Agaricineae</taxon>
        <taxon>Agaricaceae</taxon>
        <taxon>Agaricus</taxon>
    </lineage>
</organism>
<dbReference type="KEGG" id="abp:AGABI1DRAFT92138"/>
<protein>
    <submittedName>
        <fullName evidence="1">Uncharacterized protein</fullName>
    </submittedName>
</protein>
<dbReference type="OrthoDB" id="3130007at2759"/>
<proteinExistence type="predicted"/>
<dbReference type="RefSeq" id="XP_007330262.1">
    <property type="nucleotide sequence ID" value="XM_007330200.1"/>
</dbReference>
<sequence length="332" mass="38254">MSVQGYTQSAIVAAYSKAVPVEYTYGESFQKNTQRVKVLIAFKVEYIYKYSCPYWYERIRSLMSASFFRGRQTLIKWIYLLIKLTGLTIFVISDTTSNTYGVSCGSGLLVYSTRFTITCILWKQQIRLPVETRKPSSSLSFSDGGMGDKIYKSLKANGSYFRKGWARMRQAAPLLYVFYRDGTIFYIPHIDTAYSRVHLFKLGSGTRLILNIRQAGLKFSTSMFTGQENQLWKETLRLWKVLKRQVQLKSQEPRKMVRVTVESVLSISALPRFYGSSLPDISSYGREIIWQLHMWEAMTCGIETTVAEQAEEEVGNLVPRLLKRMAINYDDK</sequence>
<dbReference type="Proteomes" id="UP000008493">
    <property type="component" value="Unassembled WGS sequence"/>
</dbReference>
<dbReference type="AlphaFoldDB" id="K5XWQ0"/>
<dbReference type="OMA" id="VPVEYTY"/>
<accession>K5XWQ0</accession>
<dbReference type="InParanoid" id="K5XWQ0"/>
<keyword evidence="2" id="KW-1185">Reference proteome</keyword>
<dbReference type="HOGENOM" id="CLU_836687_0_0_1"/>
<name>K5XWQ0_AGABU</name>